<dbReference type="Proteomes" id="UP000248480">
    <property type="component" value="Unplaced"/>
</dbReference>
<dbReference type="RefSeq" id="XP_004390544.1">
    <property type="nucleotide sequence ID" value="XM_004390487.3"/>
</dbReference>
<dbReference type="Gene3D" id="1.10.30.10">
    <property type="entry name" value="High mobility group box domain"/>
    <property type="match status" value="2"/>
</dbReference>
<dbReference type="CDD" id="cd21998">
    <property type="entry name" value="HMG-box_UBF1_rpt1-like"/>
    <property type="match status" value="1"/>
</dbReference>
<evidence type="ECO:0000259" key="6">
    <source>
        <dbReference type="PROSITE" id="PS50118"/>
    </source>
</evidence>
<feature type="region of interest" description="Disordered" evidence="5">
    <location>
        <begin position="181"/>
        <end position="204"/>
    </location>
</feature>
<evidence type="ECO:0000256" key="2">
    <source>
        <dbReference type="ARBA" id="ARBA00023125"/>
    </source>
</evidence>
<keyword evidence="7" id="KW-1185">Reference proteome</keyword>
<reference evidence="8" key="1">
    <citation type="submission" date="2025-08" db="UniProtKB">
        <authorList>
            <consortium name="RefSeq"/>
        </authorList>
    </citation>
    <scope>IDENTIFICATION</scope>
</reference>
<evidence type="ECO:0000313" key="8">
    <source>
        <dbReference type="RefSeq" id="XP_004390544.1"/>
    </source>
</evidence>
<dbReference type="OrthoDB" id="1919336at2759"/>
<feature type="compositionally biased region" description="Acidic residues" evidence="5">
    <location>
        <begin position="365"/>
        <end position="384"/>
    </location>
</feature>
<dbReference type="SUPFAM" id="SSF47095">
    <property type="entry name" value="HMG-box"/>
    <property type="match status" value="2"/>
</dbReference>
<dbReference type="InParanoid" id="A0A2Y9EBB0"/>
<feature type="domain" description="HMG box" evidence="6">
    <location>
        <begin position="100"/>
        <end position="168"/>
    </location>
</feature>
<dbReference type="STRING" id="127582.A0A2Y9EBB0"/>
<sequence length="396" mass="46753">MSSCKGQAHWSEEDVLMLLECMENNLPPNDKQKFKTTQSHMNWEKVAFRDFSGEMCKNKWLQISYNLRKSRTLKELVLEAQERVKKLSKNKKFRNHPDFPKKPLTAYFRFFKDKCSQYSQMHPELSNQELTKVLSQKYKELPEKMKLKYIQDFQKERQEFKEKLDRFKKDHPDLIQNCKKSDVPKRRQTQTQKSCQGNMNKMRSSMETSDFPKVMKFHGEPEKPPMNGYHKFHQDMWSNRELQHVPMRQRMVEIGRRWQRVPQTLKDHYKNLAEELQKQYRVDLDLWLKRLSPEEYAAYRETSYSKGKDMRKLRQISLQSLSVKGLQEGLGGEQQLQVPGTDSPETIQVNHHPSQGSAENKNEDVEMEEGSDSSDTSSEDEDSDSSSSSSEDSDSN</sequence>
<dbReference type="GeneID" id="101359346"/>
<dbReference type="Pfam" id="PF00505">
    <property type="entry name" value="HMG_box"/>
    <property type="match status" value="1"/>
</dbReference>
<keyword evidence="3 4" id="KW-0539">Nucleus</keyword>
<gene>
    <name evidence="8" type="primary">LOC101359346</name>
</gene>
<feature type="compositionally biased region" description="Polar residues" evidence="5">
    <location>
        <begin position="189"/>
        <end position="204"/>
    </location>
</feature>
<dbReference type="CDD" id="cd22003">
    <property type="entry name" value="HMG-box_UBF1_rpt6-like"/>
    <property type="match status" value="1"/>
</dbReference>
<dbReference type="PROSITE" id="PS50118">
    <property type="entry name" value="HMG_BOX_2"/>
    <property type="match status" value="2"/>
</dbReference>
<feature type="domain" description="HMG box" evidence="6">
    <location>
        <begin position="222"/>
        <end position="288"/>
    </location>
</feature>
<accession>A0A2Y9EBB0</accession>
<dbReference type="InterPro" id="IPR051762">
    <property type="entry name" value="UBF1"/>
</dbReference>
<evidence type="ECO:0000313" key="7">
    <source>
        <dbReference type="Proteomes" id="UP000248480"/>
    </source>
</evidence>
<organism evidence="7 8">
    <name type="scientific">Trichechus manatus latirostris</name>
    <name type="common">Florida manatee</name>
    <dbReference type="NCBI Taxonomy" id="127582"/>
    <lineage>
        <taxon>Eukaryota</taxon>
        <taxon>Metazoa</taxon>
        <taxon>Chordata</taxon>
        <taxon>Craniata</taxon>
        <taxon>Vertebrata</taxon>
        <taxon>Euteleostomi</taxon>
        <taxon>Mammalia</taxon>
        <taxon>Eutheria</taxon>
        <taxon>Afrotheria</taxon>
        <taxon>Sirenia</taxon>
        <taxon>Trichechidae</taxon>
        <taxon>Trichechus</taxon>
    </lineage>
</organism>
<dbReference type="GO" id="GO:0005634">
    <property type="term" value="C:nucleus"/>
    <property type="evidence" value="ECO:0007669"/>
    <property type="project" value="UniProtKB-SubCell"/>
</dbReference>
<feature type="compositionally biased region" description="Polar residues" evidence="5">
    <location>
        <begin position="338"/>
        <end position="359"/>
    </location>
</feature>
<evidence type="ECO:0000256" key="4">
    <source>
        <dbReference type="PROSITE-ProRule" id="PRU00267"/>
    </source>
</evidence>
<dbReference type="FunCoup" id="A0A2Y9EBB0">
    <property type="interactions" value="148"/>
</dbReference>
<dbReference type="KEGG" id="tmu:101359346"/>
<evidence type="ECO:0000256" key="5">
    <source>
        <dbReference type="SAM" id="MobiDB-lite"/>
    </source>
</evidence>
<dbReference type="AlphaFoldDB" id="A0A2Y9EBB0"/>
<dbReference type="SMART" id="SM00398">
    <property type="entry name" value="HMG"/>
    <property type="match status" value="2"/>
</dbReference>
<feature type="DNA-binding region" description="HMG box" evidence="4">
    <location>
        <begin position="222"/>
        <end position="288"/>
    </location>
</feature>
<dbReference type="PANTHER" id="PTHR46318">
    <property type="entry name" value="UPSTREAM BINDING TRANSCRIPTION FACTOR"/>
    <property type="match status" value="1"/>
</dbReference>
<keyword evidence="2 4" id="KW-0238">DNA-binding</keyword>
<dbReference type="InterPro" id="IPR009071">
    <property type="entry name" value="HMG_box_dom"/>
</dbReference>
<dbReference type="InterPro" id="IPR036910">
    <property type="entry name" value="HMG_box_dom_sf"/>
</dbReference>
<comment type="subcellular location">
    <subcellularLocation>
        <location evidence="1">Nucleus</location>
    </subcellularLocation>
</comment>
<proteinExistence type="predicted"/>
<dbReference type="GO" id="GO:0003677">
    <property type="term" value="F:DNA binding"/>
    <property type="evidence" value="ECO:0007669"/>
    <property type="project" value="UniProtKB-UniRule"/>
</dbReference>
<feature type="DNA-binding region" description="HMG box" evidence="4">
    <location>
        <begin position="100"/>
        <end position="168"/>
    </location>
</feature>
<dbReference type="PANTHER" id="PTHR46318:SF1">
    <property type="entry name" value="UPSTREAM-BINDING FACTOR 1-LIKE PROTEIN 1-RELATED"/>
    <property type="match status" value="1"/>
</dbReference>
<name>A0A2Y9EBB0_TRIMA</name>
<evidence type="ECO:0000256" key="1">
    <source>
        <dbReference type="ARBA" id="ARBA00004123"/>
    </source>
</evidence>
<protein>
    <submittedName>
        <fullName evidence="8">Upstream-binding factor 1-like protein 1</fullName>
    </submittedName>
</protein>
<evidence type="ECO:0000256" key="3">
    <source>
        <dbReference type="ARBA" id="ARBA00023242"/>
    </source>
</evidence>
<feature type="region of interest" description="Disordered" evidence="5">
    <location>
        <begin position="333"/>
        <end position="396"/>
    </location>
</feature>